<sequence>MAVLTIVLVVVGLMVAVRAYNKMTMGRCRCTARLDGKVVIVTGANTGIGKEAARDLAARGARVILACRDLQKADQARDDIVASTGNRNVLIRQLDLLSLASVRAFAKGVLQTESRLDVLINNAGAGGLPNQRTPDGLTMGMQANHFGPFLLTCLLLDLLRKTQGSRLIMVSSMAHPYGHFDIDNMDCEKSYNGFYLYCNSKLCNILTAQYIAQKVKGVTANSLHPGVVQTDILRNVKTAWIRNVADRGIGLLFKSAAEGAQTTIHLAVSEEGGRVTGKYFSDLKVTAPGGPANVPGLAEQMWKRSEKYVKLADDERPFRD</sequence>
<dbReference type="AlphaFoldDB" id="A0A6P9ACH9"/>
<dbReference type="PRINTS" id="PR00081">
    <property type="entry name" value="GDHRDH"/>
</dbReference>
<dbReference type="KEGG" id="tpal:117653935"/>
<name>A0A6P9ACH9_THRPL</name>
<feature type="chain" id="PRO_5027665103" evidence="2">
    <location>
        <begin position="20"/>
        <end position="320"/>
    </location>
</feature>
<dbReference type="InParanoid" id="A0A6P9ACH9"/>
<evidence type="ECO:0000256" key="1">
    <source>
        <dbReference type="ARBA" id="ARBA00023002"/>
    </source>
</evidence>
<feature type="signal peptide" evidence="2">
    <location>
        <begin position="1"/>
        <end position="19"/>
    </location>
</feature>
<dbReference type="Pfam" id="PF00106">
    <property type="entry name" value="adh_short"/>
    <property type="match status" value="1"/>
</dbReference>
<dbReference type="PANTHER" id="PTHR43157">
    <property type="entry name" value="PHOSPHATIDYLINOSITOL-GLYCAN BIOSYNTHESIS CLASS F PROTEIN-RELATED"/>
    <property type="match status" value="1"/>
</dbReference>
<dbReference type="GeneID" id="117653935"/>
<dbReference type="OrthoDB" id="191139at2759"/>
<organism evidence="4">
    <name type="scientific">Thrips palmi</name>
    <name type="common">Melon thrips</name>
    <dbReference type="NCBI Taxonomy" id="161013"/>
    <lineage>
        <taxon>Eukaryota</taxon>
        <taxon>Metazoa</taxon>
        <taxon>Ecdysozoa</taxon>
        <taxon>Arthropoda</taxon>
        <taxon>Hexapoda</taxon>
        <taxon>Insecta</taxon>
        <taxon>Pterygota</taxon>
        <taxon>Neoptera</taxon>
        <taxon>Paraneoptera</taxon>
        <taxon>Thysanoptera</taxon>
        <taxon>Terebrantia</taxon>
        <taxon>Thripoidea</taxon>
        <taxon>Thripidae</taxon>
        <taxon>Thrips</taxon>
    </lineage>
</organism>
<evidence type="ECO:0000256" key="2">
    <source>
        <dbReference type="SAM" id="SignalP"/>
    </source>
</evidence>
<gene>
    <name evidence="4" type="primary">LOC117653935</name>
</gene>
<dbReference type="PANTHER" id="PTHR43157:SF31">
    <property type="entry name" value="PHOSPHATIDYLINOSITOL-GLYCAN BIOSYNTHESIS CLASS F PROTEIN"/>
    <property type="match status" value="1"/>
</dbReference>
<proteinExistence type="predicted"/>
<dbReference type="GO" id="GO:0016491">
    <property type="term" value="F:oxidoreductase activity"/>
    <property type="evidence" value="ECO:0007669"/>
    <property type="project" value="UniProtKB-KW"/>
</dbReference>
<dbReference type="Proteomes" id="UP000515158">
    <property type="component" value="Unplaced"/>
</dbReference>
<dbReference type="InterPro" id="IPR036291">
    <property type="entry name" value="NAD(P)-bd_dom_sf"/>
</dbReference>
<keyword evidence="1" id="KW-0560">Oxidoreductase</keyword>
<dbReference type="SUPFAM" id="SSF51735">
    <property type="entry name" value="NAD(P)-binding Rossmann-fold domains"/>
    <property type="match status" value="1"/>
</dbReference>
<reference evidence="4" key="1">
    <citation type="submission" date="2025-08" db="UniProtKB">
        <authorList>
            <consortium name="RefSeq"/>
        </authorList>
    </citation>
    <scope>IDENTIFICATION</scope>
    <source>
        <tissue evidence="4">Total insect</tissue>
    </source>
</reference>
<dbReference type="Gene3D" id="3.40.50.720">
    <property type="entry name" value="NAD(P)-binding Rossmann-like Domain"/>
    <property type="match status" value="1"/>
</dbReference>
<evidence type="ECO:0000313" key="4">
    <source>
        <dbReference type="RefSeq" id="XP_034255877.1"/>
    </source>
</evidence>
<evidence type="ECO:0000313" key="3">
    <source>
        <dbReference type="Proteomes" id="UP000515158"/>
    </source>
</evidence>
<accession>A0A6P9ACH9</accession>
<dbReference type="InterPro" id="IPR002347">
    <property type="entry name" value="SDR_fam"/>
</dbReference>
<keyword evidence="3" id="KW-1185">Reference proteome</keyword>
<keyword evidence="2" id="KW-0732">Signal</keyword>
<dbReference type="RefSeq" id="XP_034255877.1">
    <property type="nucleotide sequence ID" value="XM_034399986.1"/>
</dbReference>
<protein>
    <submittedName>
        <fullName evidence="4">Retinol dehydrogenase 11-like</fullName>
    </submittedName>
</protein>